<feature type="transmembrane region" description="Helical" evidence="1">
    <location>
        <begin position="249"/>
        <end position="268"/>
    </location>
</feature>
<comment type="caution">
    <text evidence="2">The sequence shown here is derived from an EMBL/GenBank/DDBJ whole genome shotgun (WGS) entry which is preliminary data.</text>
</comment>
<evidence type="ECO:0000313" key="3">
    <source>
        <dbReference type="Proteomes" id="UP001314263"/>
    </source>
</evidence>
<name>A0AAV1I8L1_9CHLO</name>
<feature type="transmembrane region" description="Helical" evidence="1">
    <location>
        <begin position="193"/>
        <end position="212"/>
    </location>
</feature>
<keyword evidence="1" id="KW-1133">Transmembrane helix</keyword>
<dbReference type="EMBL" id="CAUYUE010000008">
    <property type="protein sequence ID" value="CAK0783052.1"/>
    <property type="molecule type" value="Genomic_DNA"/>
</dbReference>
<organism evidence="2 3">
    <name type="scientific">Coccomyxa viridis</name>
    <dbReference type="NCBI Taxonomy" id="1274662"/>
    <lineage>
        <taxon>Eukaryota</taxon>
        <taxon>Viridiplantae</taxon>
        <taxon>Chlorophyta</taxon>
        <taxon>core chlorophytes</taxon>
        <taxon>Trebouxiophyceae</taxon>
        <taxon>Trebouxiophyceae incertae sedis</taxon>
        <taxon>Coccomyxaceae</taxon>
        <taxon>Coccomyxa</taxon>
    </lineage>
</organism>
<keyword evidence="1" id="KW-0812">Transmembrane</keyword>
<dbReference type="Proteomes" id="UP001314263">
    <property type="component" value="Unassembled WGS sequence"/>
</dbReference>
<protein>
    <submittedName>
        <fullName evidence="2">Uncharacterized protein</fullName>
    </submittedName>
</protein>
<evidence type="ECO:0000256" key="1">
    <source>
        <dbReference type="SAM" id="Phobius"/>
    </source>
</evidence>
<gene>
    <name evidence="2" type="ORF">CVIRNUC_006247</name>
</gene>
<accession>A0AAV1I8L1</accession>
<feature type="transmembrane region" description="Helical" evidence="1">
    <location>
        <begin position="157"/>
        <end position="181"/>
    </location>
</feature>
<feature type="transmembrane region" description="Helical" evidence="1">
    <location>
        <begin position="134"/>
        <end position="151"/>
    </location>
</feature>
<evidence type="ECO:0000313" key="2">
    <source>
        <dbReference type="EMBL" id="CAK0783052.1"/>
    </source>
</evidence>
<dbReference type="AlphaFoldDB" id="A0AAV1I8L1"/>
<keyword evidence="1" id="KW-0472">Membrane</keyword>
<sequence length="376" mass="39877">MTAAPAFPRRNPGIPGPAMSAPMAPFVRAGVTLIARIPAIACACAFSPLKASRYAFSPRTTRKPSSPALRSSLGGLPSLWQSPGAARRAHTPACAAGAAAPSMPAPDRQSVEPGPAADLKFGASSAWLPPARNLYGLWLPALMLWALTVFMDGKGLLYLLSACTCIVGIQLIIIYWSATLACGRWSRAARNPLYTAFCVGLVCGVVIMVNWADVTPQLATMVDVALGPNLSTRVWVPQAVHACINSPSAAPFITCGYAAVWLMCRVLLAAATLDHLQRAWPILATSPIEMDMTMEPRGQSPAYTGIGSALQAPAVHPEQPGYTEAGQSSFYQVLELCCHTVMLDSPEGSAMLVFAFAAASARRDRGKQIQAERERD</sequence>
<proteinExistence type="predicted"/>
<keyword evidence="3" id="KW-1185">Reference proteome</keyword>
<reference evidence="2 3" key="1">
    <citation type="submission" date="2023-10" db="EMBL/GenBank/DDBJ databases">
        <authorList>
            <person name="Maclean D."/>
            <person name="Macfadyen A."/>
        </authorList>
    </citation>
    <scope>NUCLEOTIDE SEQUENCE [LARGE SCALE GENOMIC DNA]</scope>
</reference>